<organism evidence="1 2">
    <name type="scientific">Winogradskyella aurantia</name>
    <dbReference type="NCBI Taxonomy" id="1915063"/>
    <lineage>
        <taxon>Bacteria</taxon>
        <taxon>Pseudomonadati</taxon>
        <taxon>Bacteroidota</taxon>
        <taxon>Flavobacteriia</taxon>
        <taxon>Flavobacteriales</taxon>
        <taxon>Flavobacteriaceae</taxon>
        <taxon>Winogradskyella</taxon>
    </lineage>
</organism>
<dbReference type="OrthoDB" id="637392at2"/>
<protein>
    <submittedName>
        <fullName evidence="1">Uncharacterized protein</fullName>
    </submittedName>
</protein>
<proteinExistence type="predicted"/>
<name>A0A265UT41_9FLAO</name>
<accession>A0A265UT41</accession>
<gene>
    <name evidence="1" type="ORF">CA834_08325</name>
</gene>
<dbReference type="AlphaFoldDB" id="A0A265UT41"/>
<evidence type="ECO:0000313" key="2">
    <source>
        <dbReference type="Proteomes" id="UP000216840"/>
    </source>
</evidence>
<sequence>MKYTPFISCLFLVLFLSCNEVNPKGEKEVIKFVKQWNADHTQIKSPYLRSDYMDLVTYYGNEWTRNQVQAHKTQLFEQFPDYSQRILNDQIDITKEGPSYLVTFTKHVSYNGIEADYPSYLSVMTKNGAFKILREGVVNSAQDLNAPIFPSARGGSAGISYERQVFGDFNGDGLSDYASVISPIRLSVAATDEAVQCEGGCNSIITFSNKDLNPITIKGVYQSQLENLKDLNGDGADEVGFWDIKPRSKTLYVFDAVTSRLLCEPIFINTTVHKNLSLIDVFKKSGRNKITITYSTQVNGKWVLKSNVVVLD</sequence>
<dbReference type="InterPro" id="IPR028994">
    <property type="entry name" value="Integrin_alpha_N"/>
</dbReference>
<reference evidence="1 2" key="1">
    <citation type="submission" date="2017-05" db="EMBL/GenBank/DDBJ databases">
        <title>The draft genome sequence of Idiomarina salinarum WNB302.</title>
        <authorList>
            <person name="Sun Y."/>
            <person name="Chen B."/>
            <person name="Du Z."/>
        </authorList>
    </citation>
    <scope>NUCLEOTIDE SEQUENCE [LARGE SCALE GENOMIC DNA]</scope>
    <source>
        <strain evidence="1 2">WNB302</strain>
    </source>
</reference>
<dbReference type="RefSeq" id="WP_094968238.1">
    <property type="nucleotide sequence ID" value="NZ_NGJN01000004.1"/>
</dbReference>
<dbReference type="EMBL" id="NGJN01000004">
    <property type="protein sequence ID" value="OZV68474.1"/>
    <property type="molecule type" value="Genomic_DNA"/>
</dbReference>
<dbReference type="PROSITE" id="PS51257">
    <property type="entry name" value="PROKAR_LIPOPROTEIN"/>
    <property type="match status" value="1"/>
</dbReference>
<comment type="caution">
    <text evidence="1">The sequence shown here is derived from an EMBL/GenBank/DDBJ whole genome shotgun (WGS) entry which is preliminary data.</text>
</comment>
<dbReference type="Proteomes" id="UP000216840">
    <property type="component" value="Unassembled WGS sequence"/>
</dbReference>
<keyword evidence="2" id="KW-1185">Reference proteome</keyword>
<evidence type="ECO:0000313" key="1">
    <source>
        <dbReference type="EMBL" id="OZV68474.1"/>
    </source>
</evidence>
<dbReference type="SUPFAM" id="SSF69318">
    <property type="entry name" value="Integrin alpha N-terminal domain"/>
    <property type="match status" value="1"/>
</dbReference>